<feature type="transmembrane region" description="Helical" evidence="1">
    <location>
        <begin position="196"/>
        <end position="218"/>
    </location>
</feature>
<keyword evidence="1" id="KW-0812">Transmembrane</keyword>
<dbReference type="Proteomes" id="UP000632154">
    <property type="component" value="Unassembled WGS sequence"/>
</dbReference>
<dbReference type="Pfam" id="PF12679">
    <property type="entry name" value="ABC2_membrane_2"/>
    <property type="match status" value="1"/>
</dbReference>
<name>A0ABQ3JWG9_9DEIO</name>
<feature type="transmembrane region" description="Helical" evidence="1">
    <location>
        <begin position="30"/>
        <end position="53"/>
    </location>
</feature>
<feature type="transmembrane region" description="Helical" evidence="1">
    <location>
        <begin position="131"/>
        <end position="156"/>
    </location>
</feature>
<keyword evidence="3" id="KW-1185">Reference proteome</keyword>
<accession>A0ABQ3JWG9</accession>
<feature type="transmembrane region" description="Helical" evidence="1">
    <location>
        <begin position="73"/>
        <end position="98"/>
    </location>
</feature>
<proteinExistence type="predicted"/>
<feature type="transmembrane region" description="Helical" evidence="1">
    <location>
        <begin position="275"/>
        <end position="294"/>
    </location>
</feature>
<comment type="caution">
    <text evidence="2">The sequence shown here is derived from an EMBL/GenBank/DDBJ whole genome shotgun (WGS) entry which is preliminary data.</text>
</comment>
<protein>
    <submittedName>
        <fullName evidence="2">ABC transporter permease</fullName>
    </submittedName>
</protein>
<evidence type="ECO:0000313" key="3">
    <source>
        <dbReference type="Proteomes" id="UP000632154"/>
    </source>
</evidence>
<dbReference type="RefSeq" id="WP_189641715.1">
    <property type="nucleotide sequence ID" value="NZ_BNAL01000001.1"/>
</dbReference>
<reference evidence="3" key="1">
    <citation type="journal article" date="2019" name="Int. J. Syst. Evol. Microbiol.">
        <title>The Global Catalogue of Microorganisms (GCM) 10K type strain sequencing project: providing services to taxonomists for standard genome sequencing and annotation.</title>
        <authorList>
            <consortium name="The Broad Institute Genomics Platform"/>
            <consortium name="The Broad Institute Genome Sequencing Center for Infectious Disease"/>
            <person name="Wu L."/>
            <person name="Ma J."/>
        </authorList>
    </citation>
    <scope>NUCLEOTIDE SEQUENCE [LARGE SCALE GENOMIC DNA]</scope>
    <source>
        <strain evidence="3">CGMCC 1.18439</strain>
    </source>
</reference>
<dbReference type="PANTHER" id="PTHR43471">
    <property type="entry name" value="ABC TRANSPORTER PERMEASE"/>
    <property type="match status" value="1"/>
</dbReference>
<feature type="transmembrane region" description="Helical" evidence="1">
    <location>
        <begin position="168"/>
        <end position="189"/>
    </location>
</feature>
<keyword evidence="1" id="KW-1133">Transmembrane helix</keyword>
<evidence type="ECO:0000313" key="2">
    <source>
        <dbReference type="EMBL" id="GHF93048.1"/>
    </source>
</evidence>
<sequence>MLKFSDFNLNPRRVGLMASLSLRESLRKRLVAVLLILTALFVGFYLYGIYRMYLDFLDRPGGLDPVTGELGSALIPVNFAAMFGMYLVTFLGSLMAVLSTVGSVSADVESGVVQSVISRPVSRAELVAGRWLGFSIVNAAYVLLVSAVMLGGVYLITGFMPPNPLAAIALIVLSILLTTALTVLGSTLFTTLANGIGVFVLYGVGMAGGFLNAIGTLVNSPVMQTLSRAANTLMPTNELWLGASYHLQHPEVNAGLKLSPVPNPLFGSDPVSPAMLLWSICLTVLAVLAAMWHFSRRDL</sequence>
<dbReference type="EMBL" id="BNAL01000001">
    <property type="protein sequence ID" value="GHF93048.1"/>
    <property type="molecule type" value="Genomic_DNA"/>
</dbReference>
<evidence type="ECO:0000256" key="1">
    <source>
        <dbReference type="SAM" id="Phobius"/>
    </source>
</evidence>
<organism evidence="2 3">
    <name type="scientific">Deinococcus piscis</name>
    <dbReference type="NCBI Taxonomy" id="394230"/>
    <lineage>
        <taxon>Bacteria</taxon>
        <taxon>Thermotogati</taxon>
        <taxon>Deinococcota</taxon>
        <taxon>Deinococci</taxon>
        <taxon>Deinococcales</taxon>
        <taxon>Deinococcaceae</taxon>
        <taxon>Deinococcus</taxon>
    </lineage>
</organism>
<keyword evidence="1" id="KW-0472">Membrane</keyword>
<gene>
    <name evidence="2" type="ORF">GCM10017783_01150</name>
</gene>